<evidence type="ECO:0000256" key="2">
    <source>
        <dbReference type="ARBA" id="ARBA00022598"/>
    </source>
</evidence>
<feature type="domain" description="Mur ligase C-terminal" evidence="13">
    <location>
        <begin position="326"/>
        <end position="447"/>
    </location>
</feature>
<dbReference type="Pfam" id="PF08245">
    <property type="entry name" value="Mur_ligase_M"/>
    <property type="match status" value="1"/>
</dbReference>
<evidence type="ECO:0000259" key="14">
    <source>
        <dbReference type="Pfam" id="PF08245"/>
    </source>
</evidence>
<evidence type="ECO:0000256" key="11">
    <source>
        <dbReference type="RuleBase" id="RU004136"/>
    </source>
</evidence>
<dbReference type="Pfam" id="PF02875">
    <property type="entry name" value="Mur_ligase_C"/>
    <property type="match status" value="1"/>
</dbReference>
<keyword evidence="1 10" id="KW-0963">Cytoplasm</keyword>
<organism evidence="15 16">
    <name type="scientific">Arcanobacterium wilhelmae</name>
    <dbReference type="NCBI Taxonomy" id="1803177"/>
    <lineage>
        <taxon>Bacteria</taxon>
        <taxon>Bacillati</taxon>
        <taxon>Actinomycetota</taxon>
        <taxon>Actinomycetes</taxon>
        <taxon>Actinomycetales</taxon>
        <taxon>Actinomycetaceae</taxon>
        <taxon>Arcanobacterium</taxon>
    </lineage>
</organism>
<gene>
    <name evidence="10" type="primary">murF</name>
    <name evidence="15" type="ORF">J2S49_000329</name>
</gene>
<evidence type="ECO:0000256" key="9">
    <source>
        <dbReference type="ARBA" id="ARBA00023316"/>
    </source>
</evidence>
<dbReference type="Gene3D" id="3.40.1390.10">
    <property type="entry name" value="MurE/MurF, N-terminal domain"/>
    <property type="match status" value="1"/>
</dbReference>
<dbReference type="InterPro" id="IPR036615">
    <property type="entry name" value="Mur_ligase_C_dom_sf"/>
</dbReference>
<dbReference type="InterPro" id="IPR051046">
    <property type="entry name" value="MurCDEF_CellWall_CoF430Synth"/>
</dbReference>
<keyword evidence="6 10" id="KW-0133">Cell shape</keyword>
<evidence type="ECO:0000313" key="15">
    <source>
        <dbReference type="EMBL" id="MDP9800253.1"/>
    </source>
</evidence>
<sequence>MIQMTLGEVARAVGASVDSQVVVTGVATDNRKVRGGDLFIAIKGERADGNAFAGAALEAGAAGVLTSDAEAAVASGADRARVVEVPDVVRALGDLASENLKLVRQRGRGDFRVVAVTGSVGKTTTKDLLAAMLAERGEIIAPPGSFNNELGMPLTVLRADENTATLVLEMGADHIGNIEYLTSIAMPDVAVVLIVARAHLGEFGGIENVAKAKSELVVGTAPNGVVVLNADDPRVLAMAQLAHTPVVTFSREGDADVVATDIEVGPDSRASFTLHAGGDEERVSLRLVGAHHVANALAATAASLQLEIPFEHIVEVLNTAGPVSAHRMDVFQAQGMTIIDDSYNANPDSMRAGIDALAHIGAGKRTLAVLGSMLELGEASEAEHRAIGEYVADRGIDVVVGVGDETAPLVEAARERGLEASRADAQSAGSVLSTIAAPGDVVLLKGSNGSRVWTIADKYKGN</sequence>
<dbReference type="Proteomes" id="UP001235966">
    <property type="component" value="Unassembled WGS sequence"/>
</dbReference>
<dbReference type="SUPFAM" id="SSF53244">
    <property type="entry name" value="MurD-like peptide ligases, peptide-binding domain"/>
    <property type="match status" value="1"/>
</dbReference>
<evidence type="ECO:0000256" key="4">
    <source>
        <dbReference type="ARBA" id="ARBA00022741"/>
    </source>
</evidence>
<evidence type="ECO:0000259" key="12">
    <source>
        <dbReference type="Pfam" id="PF01225"/>
    </source>
</evidence>
<evidence type="ECO:0000256" key="1">
    <source>
        <dbReference type="ARBA" id="ARBA00022490"/>
    </source>
</evidence>
<name>A0ABT9N9Q3_9ACTO</name>
<comment type="function">
    <text evidence="10 11">Involved in cell wall formation. Catalyzes the final step in the synthesis of UDP-N-acetylmuramoyl-pentapeptide, the precursor of murein.</text>
</comment>
<evidence type="ECO:0000256" key="3">
    <source>
        <dbReference type="ARBA" id="ARBA00022618"/>
    </source>
</evidence>
<evidence type="ECO:0000256" key="5">
    <source>
        <dbReference type="ARBA" id="ARBA00022840"/>
    </source>
</evidence>
<feature type="domain" description="Mur ligase central" evidence="14">
    <location>
        <begin position="116"/>
        <end position="302"/>
    </location>
</feature>
<dbReference type="Gene3D" id="3.90.190.20">
    <property type="entry name" value="Mur ligase, C-terminal domain"/>
    <property type="match status" value="1"/>
</dbReference>
<feature type="domain" description="Mur ligase N-terminal catalytic" evidence="12">
    <location>
        <begin position="23"/>
        <end position="98"/>
    </location>
</feature>
<dbReference type="NCBIfam" id="TIGR01143">
    <property type="entry name" value="murF"/>
    <property type="match status" value="1"/>
</dbReference>
<dbReference type="Pfam" id="PF01225">
    <property type="entry name" value="Mur_ligase"/>
    <property type="match status" value="1"/>
</dbReference>
<dbReference type="InterPro" id="IPR004101">
    <property type="entry name" value="Mur_ligase_C"/>
</dbReference>
<dbReference type="EC" id="6.3.2.10" evidence="10 11"/>
<evidence type="ECO:0000256" key="10">
    <source>
        <dbReference type="HAMAP-Rule" id="MF_02019"/>
    </source>
</evidence>
<accession>A0ABT9N9Q3</accession>
<dbReference type="PANTHER" id="PTHR43024">
    <property type="entry name" value="UDP-N-ACETYLMURAMOYL-TRIPEPTIDE--D-ALANYL-D-ALANINE LIGASE"/>
    <property type="match status" value="1"/>
</dbReference>
<dbReference type="InterPro" id="IPR036565">
    <property type="entry name" value="Mur-like_cat_sf"/>
</dbReference>
<keyword evidence="4 10" id="KW-0547">Nucleotide-binding</keyword>
<comment type="caution">
    <text evidence="15">The sequence shown here is derived from an EMBL/GenBank/DDBJ whole genome shotgun (WGS) entry which is preliminary data.</text>
</comment>
<dbReference type="RefSeq" id="WP_278057650.1">
    <property type="nucleotide sequence ID" value="NZ_CP121247.1"/>
</dbReference>
<keyword evidence="5 10" id="KW-0067">ATP-binding</keyword>
<feature type="binding site" evidence="10">
    <location>
        <begin position="118"/>
        <end position="124"/>
    </location>
    <ligand>
        <name>ATP</name>
        <dbReference type="ChEBI" id="CHEBI:30616"/>
    </ligand>
</feature>
<dbReference type="Gene3D" id="3.40.1190.10">
    <property type="entry name" value="Mur-like, catalytic domain"/>
    <property type="match status" value="1"/>
</dbReference>
<evidence type="ECO:0000256" key="7">
    <source>
        <dbReference type="ARBA" id="ARBA00022984"/>
    </source>
</evidence>
<comment type="catalytic activity">
    <reaction evidence="10 11">
        <text>D-alanyl-D-alanine + UDP-N-acetyl-alpha-D-muramoyl-L-alanyl-gamma-D-glutamyl-meso-2,6-diaminopimelate + ATP = UDP-N-acetyl-alpha-D-muramoyl-L-alanyl-gamma-D-glutamyl-meso-2,6-diaminopimeloyl-D-alanyl-D-alanine + ADP + phosphate + H(+)</text>
        <dbReference type="Rhea" id="RHEA:28374"/>
        <dbReference type="ChEBI" id="CHEBI:15378"/>
        <dbReference type="ChEBI" id="CHEBI:30616"/>
        <dbReference type="ChEBI" id="CHEBI:43474"/>
        <dbReference type="ChEBI" id="CHEBI:57822"/>
        <dbReference type="ChEBI" id="CHEBI:61386"/>
        <dbReference type="ChEBI" id="CHEBI:83905"/>
        <dbReference type="ChEBI" id="CHEBI:456216"/>
        <dbReference type="EC" id="6.3.2.10"/>
    </reaction>
</comment>
<evidence type="ECO:0000259" key="13">
    <source>
        <dbReference type="Pfam" id="PF02875"/>
    </source>
</evidence>
<dbReference type="SUPFAM" id="SSF53623">
    <property type="entry name" value="MurD-like peptide ligases, catalytic domain"/>
    <property type="match status" value="1"/>
</dbReference>
<evidence type="ECO:0000256" key="8">
    <source>
        <dbReference type="ARBA" id="ARBA00023306"/>
    </source>
</evidence>
<evidence type="ECO:0000256" key="6">
    <source>
        <dbReference type="ARBA" id="ARBA00022960"/>
    </source>
</evidence>
<dbReference type="HAMAP" id="MF_02019">
    <property type="entry name" value="MurF"/>
    <property type="match status" value="1"/>
</dbReference>
<keyword evidence="9 10" id="KW-0961">Cell wall biogenesis/degradation</keyword>
<dbReference type="InterPro" id="IPR013221">
    <property type="entry name" value="Mur_ligase_cen"/>
</dbReference>
<evidence type="ECO:0000313" key="16">
    <source>
        <dbReference type="Proteomes" id="UP001235966"/>
    </source>
</evidence>
<dbReference type="SUPFAM" id="SSF63418">
    <property type="entry name" value="MurE/MurF N-terminal domain"/>
    <property type="match status" value="1"/>
</dbReference>
<proteinExistence type="inferred from homology"/>
<keyword evidence="2 10" id="KW-0436">Ligase</keyword>
<dbReference type="GO" id="GO:0047480">
    <property type="term" value="F:UDP-N-acetylmuramoyl-tripeptide-D-alanyl-D-alanine ligase activity"/>
    <property type="evidence" value="ECO:0007669"/>
    <property type="project" value="UniProtKB-EC"/>
</dbReference>
<comment type="similarity">
    <text evidence="10">Belongs to the MurCDEF family. MurF subfamily.</text>
</comment>
<dbReference type="InterPro" id="IPR035911">
    <property type="entry name" value="MurE/MurF_N"/>
</dbReference>
<comment type="pathway">
    <text evidence="10 11">Cell wall biogenesis; peptidoglycan biosynthesis.</text>
</comment>
<dbReference type="EMBL" id="JAUSQW010000001">
    <property type="protein sequence ID" value="MDP9800253.1"/>
    <property type="molecule type" value="Genomic_DNA"/>
</dbReference>
<dbReference type="PANTHER" id="PTHR43024:SF1">
    <property type="entry name" value="UDP-N-ACETYLMURAMOYL-TRIPEPTIDE--D-ALANYL-D-ALANINE LIGASE"/>
    <property type="match status" value="1"/>
</dbReference>
<dbReference type="InterPro" id="IPR005863">
    <property type="entry name" value="UDP-N-AcMur_synth"/>
</dbReference>
<keyword evidence="3 10" id="KW-0132">Cell division</keyword>
<keyword evidence="7 10" id="KW-0573">Peptidoglycan synthesis</keyword>
<keyword evidence="16" id="KW-1185">Reference proteome</keyword>
<keyword evidence="8 10" id="KW-0131">Cell cycle</keyword>
<protein>
    <recommendedName>
        <fullName evidence="10 11">UDP-N-acetylmuramoyl-tripeptide--D-alanyl-D-alanine ligase</fullName>
        <ecNumber evidence="10 11">6.3.2.10</ecNumber>
    </recommendedName>
    <alternativeName>
        <fullName evidence="10">D-alanyl-D-alanine-adding enzyme</fullName>
    </alternativeName>
</protein>
<dbReference type="InterPro" id="IPR000713">
    <property type="entry name" value="Mur_ligase_N"/>
</dbReference>
<reference evidence="15 16" key="1">
    <citation type="submission" date="2023-07" db="EMBL/GenBank/DDBJ databases">
        <title>Sequencing the genomes of 1000 actinobacteria strains.</title>
        <authorList>
            <person name="Klenk H.-P."/>
        </authorList>
    </citation>
    <scope>NUCLEOTIDE SEQUENCE [LARGE SCALE GENOMIC DNA]</scope>
    <source>
        <strain evidence="15 16">DSM 102162</strain>
    </source>
</reference>
<comment type="subcellular location">
    <subcellularLocation>
        <location evidence="10 11">Cytoplasm</location>
    </subcellularLocation>
</comment>